<name>A0A4R2KJ81_9RHOB</name>
<accession>A0A4R2KJ81</accession>
<protein>
    <submittedName>
        <fullName evidence="2">Invasion associated locus B (IalB) protein</fullName>
    </submittedName>
</protein>
<dbReference type="Proteomes" id="UP000295142">
    <property type="component" value="Unassembled WGS sequence"/>
</dbReference>
<dbReference type="AlphaFoldDB" id="A0A4R2KJ81"/>
<keyword evidence="1" id="KW-0732">Signal</keyword>
<evidence type="ECO:0000256" key="1">
    <source>
        <dbReference type="SAM" id="SignalP"/>
    </source>
</evidence>
<feature type="signal peptide" evidence="1">
    <location>
        <begin position="1"/>
        <end position="23"/>
    </location>
</feature>
<keyword evidence="3" id="KW-1185">Reference proteome</keyword>
<feature type="chain" id="PRO_5020577380" evidence="1">
    <location>
        <begin position="24"/>
        <end position="176"/>
    </location>
</feature>
<organism evidence="2 3">
    <name type="scientific">Rhodovulum euryhalinum</name>
    <dbReference type="NCBI Taxonomy" id="35805"/>
    <lineage>
        <taxon>Bacteria</taxon>
        <taxon>Pseudomonadati</taxon>
        <taxon>Pseudomonadota</taxon>
        <taxon>Alphaproteobacteria</taxon>
        <taxon>Rhodobacterales</taxon>
        <taxon>Paracoccaceae</taxon>
        <taxon>Rhodovulum</taxon>
    </lineage>
</organism>
<dbReference type="Pfam" id="PF06776">
    <property type="entry name" value="IalB"/>
    <property type="match status" value="1"/>
</dbReference>
<proteinExistence type="predicted"/>
<reference evidence="2 3" key="1">
    <citation type="submission" date="2019-03" db="EMBL/GenBank/DDBJ databases">
        <title>Genomic Encyclopedia of Type Strains, Phase IV (KMG-IV): sequencing the most valuable type-strain genomes for metagenomic binning, comparative biology and taxonomic classification.</title>
        <authorList>
            <person name="Goeker M."/>
        </authorList>
    </citation>
    <scope>NUCLEOTIDE SEQUENCE [LARGE SCALE GENOMIC DNA]</scope>
    <source>
        <strain evidence="2 3">DSM 4868</strain>
    </source>
</reference>
<sequence length="176" mass="18684">MNSLMRTALAGGMMALWAVAAQAQSESTNNVAVKTDWNVFVETDPTECWGVSPPKETVNTRDGRVVSVRRGEILLFVTFRPGAGAAGEVSFTGGYPFADGSTVTVQIGDASFDLFADGEWAWPASKDDDAKLLAAMKGGAEAVVTARSSRGTQTKDTFSLMGFTAAMEEAERRCAK</sequence>
<comment type="caution">
    <text evidence="2">The sequence shown here is derived from an EMBL/GenBank/DDBJ whole genome shotgun (WGS) entry which is preliminary data.</text>
</comment>
<dbReference type="Gene3D" id="2.60.40.1880">
    <property type="entry name" value="Invasion associated locus B (IalB) protein"/>
    <property type="match status" value="1"/>
</dbReference>
<dbReference type="InterPro" id="IPR010642">
    <property type="entry name" value="Invasion_prot_B"/>
</dbReference>
<gene>
    <name evidence="2" type="ORF">EV655_10268</name>
</gene>
<dbReference type="InterPro" id="IPR038696">
    <property type="entry name" value="IalB_sf"/>
</dbReference>
<evidence type="ECO:0000313" key="2">
    <source>
        <dbReference type="EMBL" id="TCO73304.1"/>
    </source>
</evidence>
<dbReference type="EMBL" id="SLWW01000002">
    <property type="protein sequence ID" value="TCO73304.1"/>
    <property type="molecule type" value="Genomic_DNA"/>
</dbReference>
<evidence type="ECO:0000313" key="3">
    <source>
        <dbReference type="Proteomes" id="UP000295142"/>
    </source>
</evidence>